<dbReference type="SUPFAM" id="SSF54928">
    <property type="entry name" value="RNA-binding domain, RBD"/>
    <property type="match status" value="1"/>
</dbReference>
<name>A0A0N5A4X7_PARTI</name>
<dbReference type="GO" id="GO:0003723">
    <property type="term" value="F:RNA binding"/>
    <property type="evidence" value="ECO:0007669"/>
    <property type="project" value="UniProtKB-UniRule"/>
</dbReference>
<evidence type="ECO:0000259" key="3">
    <source>
        <dbReference type="PROSITE" id="PS50102"/>
    </source>
</evidence>
<dbReference type="InterPro" id="IPR000504">
    <property type="entry name" value="RRM_dom"/>
</dbReference>
<feature type="region of interest" description="Disordered" evidence="2">
    <location>
        <begin position="1"/>
        <end position="22"/>
    </location>
</feature>
<proteinExistence type="predicted"/>
<dbReference type="AlphaFoldDB" id="A0A0N5A4X7"/>
<dbReference type="InterPro" id="IPR012677">
    <property type="entry name" value="Nucleotide-bd_a/b_plait_sf"/>
</dbReference>
<feature type="compositionally biased region" description="Basic residues" evidence="2">
    <location>
        <begin position="1"/>
        <end position="14"/>
    </location>
</feature>
<keyword evidence="1" id="KW-0694">RNA-binding</keyword>
<dbReference type="WBParaSite" id="PTRK_0001676100.1">
    <property type="protein sequence ID" value="PTRK_0001676100.1"/>
    <property type="gene ID" value="PTRK_0001676100"/>
</dbReference>
<evidence type="ECO:0000313" key="4">
    <source>
        <dbReference type="Proteomes" id="UP000038045"/>
    </source>
</evidence>
<feature type="region of interest" description="Disordered" evidence="2">
    <location>
        <begin position="279"/>
        <end position="307"/>
    </location>
</feature>
<feature type="compositionally biased region" description="Polar residues" evidence="2">
    <location>
        <begin position="279"/>
        <end position="295"/>
    </location>
</feature>
<feature type="domain" description="RRM" evidence="3">
    <location>
        <begin position="139"/>
        <end position="223"/>
    </location>
</feature>
<accession>A0A0N5A4X7</accession>
<evidence type="ECO:0000256" key="2">
    <source>
        <dbReference type="SAM" id="MobiDB-lite"/>
    </source>
</evidence>
<dbReference type="InterPro" id="IPR035979">
    <property type="entry name" value="RBD_domain_sf"/>
</dbReference>
<sequence length="307" mass="35408">MVTRSKKSRAKKRSLPFGENENNSQNLIKKAYQEYYSTISDNSSSPNNVNYGVNFNNYGYDASRMMFPDNMNDTTSGYFFNSSNFTYDNRIFPSNYGYSYTNYHYSYPVVQHGHIYPHKLESSVPDNGPIAPKEEILNETLYITGIPYISTEQLLFNVFNFNNFIALSRNGVPRIKIYRNNQTNASCLITFTSRETAKFVKESLDRTEFPGTYKRLKIKYAVFKDSEKSQNINNINRTNIFEIEKNTKNDVKGNTLGGYIARFDTEDLKCNHVNNDKLTQQDNITNEKNNDTSSSELEEHLGNEKGC</sequence>
<keyword evidence="4" id="KW-1185">Reference proteome</keyword>
<evidence type="ECO:0000256" key="1">
    <source>
        <dbReference type="PROSITE-ProRule" id="PRU00176"/>
    </source>
</evidence>
<dbReference type="Gene3D" id="3.30.70.330">
    <property type="match status" value="1"/>
</dbReference>
<protein>
    <submittedName>
        <fullName evidence="5">RRM domain-containing protein</fullName>
    </submittedName>
</protein>
<dbReference type="PROSITE" id="PS50102">
    <property type="entry name" value="RRM"/>
    <property type="match status" value="1"/>
</dbReference>
<evidence type="ECO:0000313" key="5">
    <source>
        <dbReference type="WBParaSite" id="PTRK_0001676100.1"/>
    </source>
</evidence>
<organism evidence="4 5">
    <name type="scientific">Parastrongyloides trichosuri</name>
    <name type="common">Possum-specific nematode worm</name>
    <dbReference type="NCBI Taxonomy" id="131310"/>
    <lineage>
        <taxon>Eukaryota</taxon>
        <taxon>Metazoa</taxon>
        <taxon>Ecdysozoa</taxon>
        <taxon>Nematoda</taxon>
        <taxon>Chromadorea</taxon>
        <taxon>Rhabditida</taxon>
        <taxon>Tylenchina</taxon>
        <taxon>Panagrolaimomorpha</taxon>
        <taxon>Strongyloidoidea</taxon>
        <taxon>Strongyloididae</taxon>
        <taxon>Parastrongyloides</taxon>
    </lineage>
</organism>
<reference evidence="5" key="1">
    <citation type="submission" date="2017-02" db="UniProtKB">
        <authorList>
            <consortium name="WormBaseParasite"/>
        </authorList>
    </citation>
    <scope>IDENTIFICATION</scope>
</reference>
<feature type="compositionally biased region" description="Basic and acidic residues" evidence="2">
    <location>
        <begin position="297"/>
        <end position="307"/>
    </location>
</feature>
<dbReference type="Proteomes" id="UP000038045">
    <property type="component" value="Unplaced"/>
</dbReference>